<reference evidence="1" key="1">
    <citation type="journal article" date="2003" name="Genome Biol.">
        <title>An integrated gene annotation and transcriptional profiling approach towards the full gene content of the Drosophila genome.</title>
        <authorList>
            <person name="Hild M."/>
            <person name="Beckmann B."/>
            <person name="Haas S.A."/>
            <person name="Koch B."/>
            <person name="Solovyev V."/>
            <person name="Busold C."/>
            <person name="Fellenberg K."/>
            <person name="Boutros M."/>
            <person name="Vingron M."/>
            <person name="Sauer F."/>
            <person name="Hoheisel J.D."/>
            <person name="Paro R."/>
        </authorList>
    </citation>
    <scope>NUCLEOTIDE SEQUENCE</scope>
</reference>
<sequence length="106" mass="11828">MLASSKWRYGYDVATKGLMEGVFCFAFAHCNFEGFEKYEGKAKIAPRPAAPRCCRCCCCCCCWAMCLGHFVLSSLATSTSCNFGLLDRQSQCESNDLRTEDRQGAY</sequence>
<proteinExistence type="predicted"/>
<protein>
    <submittedName>
        <fullName evidence="1">HDC14001</fullName>
    </submittedName>
</protein>
<evidence type="ECO:0000313" key="1">
    <source>
        <dbReference type="EMBL" id="DAA04093.1"/>
    </source>
</evidence>
<organism evidence="1">
    <name type="scientific">Drosophila melanogaster</name>
    <name type="common">Fruit fly</name>
    <dbReference type="NCBI Taxonomy" id="7227"/>
    <lineage>
        <taxon>Eukaryota</taxon>
        <taxon>Metazoa</taxon>
        <taxon>Ecdysozoa</taxon>
        <taxon>Arthropoda</taxon>
        <taxon>Hexapoda</taxon>
        <taxon>Insecta</taxon>
        <taxon>Pterygota</taxon>
        <taxon>Neoptera</taxon>
        <taxon>Endopterygota</taxon>
        <taxon>Diptera</taxon>
        <taxon>Brachycera</taxon>
        <taxon>Muscomorpha</taxon>
        <taxon>Ephydroidea</taxon>
        <taxon>Drosophilidae</taxon>
        <taxon>Drosophila</taxon>
        <taxon>Sophophora</taxon>
    </lineage>
</organism>
<dbReference type="AlphaFoldDB" id="Q6IJX9"/>
<name>Q6IJX9_DROME</name>
<accession>Q6IJX9</accession>
<gene>
    <name evidence="1" type="ORF">HDC14001</name>
</gene>
<dbReference type="EMBL" id="BK002587">
    <property type="protein sequence ID" value="DAA04093.1"/>
    <property type="molecule type" value="Genomic_DNA"/>
</dbReference>